<organism evidence="2 3">
    <name type="scientific">Diplocloster modestus</name>
    <dbReference type="NCBI Taxonomy" id="2850322"/>
    <lineage>
        <taxon>Bacteria</taxon>
        <taxon>Bacillati</taxon>
        <taxon>Bacillota</taxon>
        <taxon>Clostridia</taxon>
        <taxon>Lachnospirales</taxon>
        <taxon>Lachnospiraceae</taxon>
        <taxon>Diplocloster</taxon>
    </lineage>
</organism>
<keyword evidence="1" id="KW-0812">Transmembrane</keyword>
<keyword evidence="1" id="KW-0472">Membrane</keyword>
<protein>
    <recommendedName>
        <fullName evidence="4">Pilus assembly protein</fullName>
    </recommendedName>
</protein>
<evidence type="ECO:0008006" key="4">
    <source>
        <dbReference type="Google" id="ProtNLM"/>
    </source>
</evidence>
<proteinExistence type="predicted"/>
<feature type="transmembrane region" description="Helical" evidence="1">
    <location>
        <begin position="21"/>
        <end position="48"/>
    </location>
</feature>
<keyword evidence="3" id="KW-1185">Reference proteome</keyword>
<evidence type="ECO:0000256" key="1">
    <source>
        <dbReference type="SAM" id="Phobius"/>
    </source>
</evidence>
<gene>
    <name evidence="2" type="ORF">KTH90_16695</name>
</gene>
<keyword evidence="1" id="KW-1133">Transmembrane helix</keyword>
<dbReference type="Proteomes" id="UP001314681">
    <property type="component" value="Unassembled WGS sequence"/>
</dbReference>
<evidence type="ECO:0000313" key="2">
    <source>
        <dbReference type="EMBL" id="MBU9727650.1"/>
    </source>
</evidence>
<reference evidence="2 3" key="1">
    <citation type="submission" date="2021-06" db="EMBL/GenBank/DDBJ databases">
        <title>Description of novel taxa of the family Lachnospiraceae.</title>
        <authorList>
            <person name="Chaplin A.V."/>
            <person name="Sokolova S.R."/>
            <person name="Pikina A.P."/>
            <person name="Korzhanova M."/>
            <person name="Belova V."/>
            <person name="Korostin D."/>
            <person name="Efimov B.A."/>
        </authorList>
    </citation>
    <scope>NUCLEOTIDE SEQUENCE [LARGE SCALE GENOMIC DNA]</scope>
    <source>
        <strain evidence="2 3">ASD4241</strain>
    </source>
</reference>
<evidence type="ECO:0000313" key="3">
    <source>
        <dbReference type="Proteomes" id="UP001314681"/>
    </source>
</evidence>
<sequence>MVLIKNSSQKIINKLNKSWKGSYTVEAAFLFPAIMGILVLLLYLAFYLSDLAVLDNLAWKLALEGSLAGTQYSDTQEIEQELYEKAKEQLNGRILCVQFMKMELHVTKKKATVAFYGKLVIPGLPFVSEIIGGKDGIVSVERMAEVRNPAEWIRNIRKLEGMVHETNGTNTR</sequence>
<accession>A0ABS6KAX5</accession>
<comment type="caution">
    <text evidence="2">The sequence shown here is derived from an EMBL/GenBank/DDBJ whole genome shotgun (WGS) entry which is preliminary data.</text>
</comment>
<dbReference type="RefSeq" id="WP_158351443.1">
    <property type="nucleotide sequence ID" value="NZ_JAHQCX010000012.1"/>
</dbReference>
<name>A0ABS6KAX5_9FIRM</name>
<dbReference type="EMBL" id="JAHQCX010000012">
    <property type="protein sequence ID" value="MBU9727650.1"/>
    <property type="molecule type" value="Genomic_DNA"/>
</dbReference>